<dbReference type="EMBL" id="LR786781">
    <property type="protein sequence ID" value="CAB3262643.1"/>
    <property type="molecule type" value="mRNA"/>
</dbReference>
<name>A0A6F9DI57_9ASCI</name>
<protein>
    <submittedName>
        <fullName evidence="1">Uncharacterized protein LOC100181269</fullName>
    </submittedName>
</protein>
<accession>A0A6F9DI57</accession>
<reference evidence="1" key="1">
    <citation type="submission" date="2020-04" db="EMBL/GenBank/DDBJ databases">
        <authorList>
            <person name="Neveu A P."/>
        </authorList>
    </citation>
    <scope>NUCLEOTIDE SEQUENCE</scope>
    <source>
        <tissue evidence="1">Whole embryo</tissue>
    </source>
</reference>
<proteinExistence type="evidence at transcript level"/>
<organism evidence="1">
    <name type="scientific">Phallusia mammillata</name>
    <dbReference type="NCBI Taxonomy" id="59560"/>
    <lineage>
        <taxon>Eukaryota</taxon>
        <taxon>Metazoa</taxon>
        <taxon>Chordata</taxon>
        <taxon>Tunicata</taxon>
        <taxon>Ascidiacea</taxon>
        <taxon>Phlebobranchia</taxon>
        <taxon>Ascidiidae</taxon>
        <taxon>Phallusia</taxon>
    </lineage>
</organism>
<dbReference type="AlphaFoldDB" id="A0A6F9DI57"/>
<sequence length="352" mass="40049">MVVMTAVETDVECVSYTSKEESHKDTENDPSHSTTLYNFGYAPVEVIERFQWFCFKYSTLAEAIDALLERDKFLIHKYRFMTPPVLYQMMAKPTENDLQVVIKKSMMTLHKYTKEGRYKSVADAIEELLISPELLDIALPGQGNYSKDGENLYTMVSPAEEEALSKIADALFNKVVSMAPTGSKKTKQRKVNSPKKDKTLDVAVKSNASSTKQAKAGKLFISDPDYNPDLKQDDFVWTNKKQLITSLSAHKDIHDSNRINPEHLLLNAPDHELNIPLHRFTDEYVRPMPKRLLLHSCAMLEAKHDPQSDFMLNSLQLLPNKMDFEILHSMAHNKLVSSMDCESSSTVTQIVR</sequence>
<gene>
    <name evidence="1" type="primary">LOC100181269</name>
</gene>
<evidence type="ECO:0000313" key="1">
    <source>
        <dbReference type="EMBL" id="CAB3262643.1"/>
    </source>
</evidence>